<organism evidence="1 2">
    <name type="scientific">Gossypium darwinii</name>
    <name type="common">Darwin's cotton</name>
    <name type="synonym">Gossypium barbadense var. darwinii</name>
    <dbReference type="NCBI Taxonomy" id="34276"/>
    <lineage>
        <taxon>Eukaryota</taxon>
        <taxon>Viridiplantae</taxon>
        <taxon>Streptophyta</taxon>
        <taxon>Embryophyta</taxon>
        <taxon>Tracheophyta</taxon>
        <taxon>Spermatophyta</taxon>
        <taxon>Magnoliopsida</taxon>
        <taxon>eudicotyledons</taxon>
        <taxon>Gunneridae</taxon>
        <taxon>Pentapetalae</taxon>
        <taxon>rosids</taxon>
        <taxon>malvids</taxon>
        <taxon>Malvales</taxon>
        <taxon>Malvaceae</taxon>
        <taxon>Malvoideae</taxon>
        <taxon>Gossypium</taxon>
    </lineage>
</organism>
<dbReference type="Gene3D" id="3.40.640.10">
    <property type="entry name" value="Type I PLP-dependent aspartate aminotransferase-like (Major domain)"/>
    <property type="match status" value="1"/>
</dbReference>
<name>A0A5D2D6L0_GOSDA</name>
<gene>
    <name evidence="1" type="ORF">ES288_D03G088400v1</name>
</gene>
<dbReference type="EMBL" id="CM017703">
    <property type="protein sequence ID" value="TYG76125.1"/>
    <property type="molecule type" value="Genomic_DNA"/>
</dbReference>
<keyword evidence="2" id="KW-1185">Reference proteome</keyword>
<dbReference type="Gene3D" id="1.10.10.60">
    <property type="entry name" value="Homeodomain-like"/>
    <property type="match status" value="1"/>
</dbReference>
<dbReference type="InterPro" id="IPR015424">
    <property type="entry name" value="PyrdxlP-dep_Trfase"/>
</dbReference>
<dbReference type="SUPFAM" id="SSF53383">
    <property type="entry name" value="PLP-dependent transferases"/>
    <property type="match status" value="1"/>
</dbReference>
<dbReference type="InterPro" id="IPR015421">
    <property type="entry name" value="PyrdxlP-dep_Trfase_major"/>
</dbReference>
<reference evidence="1 2" key="1">
    <citation type="submission" date="2019-06" db="EMBL/GenBank/DDBJ databases">
        <title>WGS assembly of Gossypium darwinii.</title>
        <authorList>
            <person name="Chen Z.J."/>
            <person name="Sreedasyam A."/>
            <person name="Ando A."/>
            <person name="Song Q."/>
            <person name="De L."/>
            <person name="Hulse-Kemp A."/>
            <person name="Ding M."/>
            <person name="Ye W."/>
            <person name="Kirkbride R."/>
            <person name="Jenkins J."/>
            <person name="Plott C."/>
            <person name="Lovell J."/>
            <person name="Lin Y.-M."/>
            <person name="Vaughn R."/>
            <person name="Liu B."/>
            <person name="Li W."/>
            <person name="Simpson S."/>
            <person name="Scheffler B."/>
            <person name="Saski C."/>
            <person name="Grover C."/>
            <person name="Hu G."/>
            <person name="Conover J."/>
            <person name="Carlson J."/>
            <person name="Shu S."/>
            <person name="Boston L."/>
            <person name="Williams M."/>
            <person name="Peterson D."/>
            <person name="Mcgee K."/>
            <person name="Jones D."/>
            <person name="Wendel J."/>
            <person name="Stelly D."/>
            <person name="Grimwood J."/>
            <person name="Schmutz J."/>
        </authorList>
    </citation>
    <scope>NUCLEOTIDE SEQUENCE [LARGE SCALE GENOMIC DNA]</scope>
    <source>
        <strain evidence="1">1808015.09</strain>
    </source>
</reference>
<evidence type="ECO:0000313" key="1">
    <source>
        <dbReference type="EMBL" id="TYG76125.1"/>
    </source>
</evidence>
<accession>A0A5D2D6L0</accession>
<proteinExistence type="predicted"/>
<dbReference type="InterPro" id="IPR009057">
    <property type="entry name" value="Homeodomain-like_sf"/>
</dbReference>
<protein>
    <submittedName>
        <fullName evidence="1">Uncharacterized protein</fullName>
    </submittedName>
</protein>
<dbReference type="SUPFAM" id="SSF46689">
    <property type="entry name" value="Homeodomain-like"/>
    <property type="match status" value="1"/>
</dbReference>
<sequence length="77" mass="8645">MANSGSEANDTQVQAVVKKYDIFFIAEEVISAFGRFGTMFGYMSIGEVMRFLKALRLYGHGWHQIEEHVGTKSAVQI</sequence>
<dbReference type="AlphaFoldDB" id="A0A5D2D6L0"/>
<evidence type="ECO:0000313" key="2">
    <source>
        <dbReference type="Proteomes" id="UP000323506"/>
    </source>
</evidence>
<dbReference type="InterPro" id="IPR001005">
    <property type="entry name" value="SANT/Myb"/>
</dbReference>
<dbReference type="CDD" id="cd00167">
    <property type="entry name" value="SANT"/>
    <property type="match status" value="1"/>
</dbReference>
<dbReference type="Proteomes" id="UP000323506">
    <property type="component" value="Chromosome D03"/>
</dbReference>